<organism evidence="2 3">
    <name type="scientific">Streptococcus urinalis 2285-97</name>
    <dbReference type="NCBI Taxonomy" id="764291"/>
    <lineage>
        <taxon>Bacteria</taxon>
        <taxon>Bacillati</taxon>
        <taxon>Bacillota</taxon>
        <taxon>Bacilli</taxon>
        <taxon>Lactobacillales</taxon>
        <taxon>Streptococcaceae</taxon>
        <taxon>Streptococcus</taxon>
    </lineage>
</organism>
<proteinExistence type="predicted"/>
<comment type="caution">
    <text evidence="2">The sequence shown here is derived from an EMBL/GenBank/DDBJ whole genome shotgun (WGS) entry which is preliminary data.</text>
</comment>
<dbReference type="SUPFAM" id="SSF109854">
    <property type="entry name" value="DinB/YfiT-like putative metalloenzymes"/>
    <property type="match status" value="1"/>
</dbReference>
<dbReference type="RefSeq" id="WP_006740477.1">
    <property type="nucleotide sequence ID" value="NZ_AEUZ02000001.1"/>
</dbReference>
<keyword evidence="3" id="KW-1185">Reference proteome</keyword>
<dbReference type="Pfam" id="PF12867">
    <property type="entry name" value="DinB_2"/>
    <property type="match status" value="1"/>
</dbReference>
<dbReference type="Gene3D" id="1.20.120.450">
    <property type="entry name" value="dinb family like domain"/>
    <property type="match status" value="1"/>
</dbReference>
<dbReference type="Proteomes" id="UP000005388">
    <property type="component" value="Unassembled WGS sequence"/>
</dbReference>
<feature type="domain" description="DinB-like" evidence="1">
    <location>
        <begin position="12"/>
        <end position="132"/>
    </location>
</feature>
<evidence type="ECO:0000259" key="1">
    <source>
        <dbReference type="Pfam" id="PF12867"/>
    </source>
</evidence>
<gene>
    <name evidence="2" type="ORF">STRUR_0071</name>
</gene>
<protein>
    <recommendedName>
        <fullName evidence="1">DinB-like domain-containing protein</fullName>
    </recommendedName>
</protein>
<evidence type="ECO:0000313" key="2">
    <source>
        <dbReference type="EMBL" id="EHJ57784.1"/>
    </source>
</evidence>
<dbReference type="EMBL" id="AEUZ02000001">
    <property type="protein sequence ID" value="EHJ57784.1"/>
    <property type="molecule type" value="Genomic_DNA"/>
</dbReference>
<name>G5KGP9_9STRE</name>
<dbReference type="InterPro" id="IPR024775">
    <property type="entry name" value="DinB-like"/>
</dbReference>
<dbReference type="InterPro" id="IPR034660">
    <property type="entry name" value="DinB/YfiT-like"/>
</dbReference>
<reference evidence="2 3" key="1">
    <citation type="journal article" date="2014" name="Int. J. Syst. Evol. Microbiol.">
        <title>Phylogenomics and the dynamic genome evolution of the genus Streptococcus.</title>
        <authorList>
            <consortium name="The Broad Institute Genome Sequencing Platform"/>
            <person name="Richards V.P."/>
            <person name="Palmer S.R."/>
            <person name="Pavinski Bitar P.D."/>
            <person name="Qin X."/>
            <person name="Weinstock G.M."/>
            <person name="Highlander S.K."/>
            <person name="Town C.D."/>
            <person name="Burne R.A."/>
            <person name="Stanhope M.J."/>
        </authorList>
    </citation>
    <scope>NUCLEOTIDE SEQUENCE [LARGE SCALE GENOMIC DNA]</scope>
    <source>
        <strain evidence="2 3">2285-97</strain>
    </source>
</reference>
<sequence length="133" mass="15524">MTNFVDLMKSDLEEAYQRFVRAFDGVTKEEANAFPVANLSSQIKSMTWLAWHTARELDFQIAFLAKEEPIWHSQKWEEKFPFDVADWKHSLVDAQRIWVDDTSILLAYLKAAKDYAKSYIDKVDESELAEIIS</sequence>
<evidence type="ECO:0000313" key="3">
    <source>
        <dbReference type="Proteomes" id="UP000005388"/>
    </source>
</evidence>
<dbReference type="AlphaFoldDB" id="G5KGP9"/>
<accession>G5KGP9</accession>